<dbReference type="Pfam" id="PF22014">
    <property type="entry name" value="DUF6932"/>
    <property type="match status" value="1"/>
</dbReference>
<evidence type="ECO:0000313" key="2">
    <source>
        <dbReference type="Proteomes" id="UP001623290"/>
    </source>
</evidence>
<sequence length="186" mass="20943">MSIPDWNMAGVVPPIRPGAHPAGKDRSPYRVSLSEFADRFCLSPERLEILNGLIKLRAGLHSIGVTQGFQWIDGSFLEHIEDTEARPPNDVDVVTYAFLPAGETQQSFMPTLFPYIDRAAVKATYKVDHIVRVLPQIDIHDVCYWYSLWSHRRDGMWKGYAEVDLAPTDDVQAMNLLAVKSSGFQP</sequence>
<reference evidence="1 2" key="1">
    <citation type="submission" date="2023-09" db="EMBL/GenBank/DDBJ databases">
        <title>Thioclava shenzhenensis sp. nov., a multidrug resistant bacteria-antagonizing species isolated from coastal seawater.</title>
        <authorList>
            <person name="Long M."/>
        </authorList>
    </citation>
    <scope>NUCLEOTIDE SEQUENCE [LARGE SCALE GENOMIC DNA]</scope>
    <source>
        <strain evidence="1 2">FTW29</strain>
    </source>
</reference>
<dbReference type="Proteomes" id="UP001623290">
    <property type="component" value="Chromosome"/>
</dbReference>
<dbReference type="InterPro" id="IPR053860">
    <property type="entry name" value="DUF6932"/>
</dbReference>
<gene>
    <name evidence="1" type="ORF">RPE78_06825</name>
</gene>
<keyword evidence="2" id="KW-1185">Reference proteome</keyword>
<evidence type="ECO:0000313" key="1">
    <source>
        <dbReference type="EMBL" id="WRY34989.1"/>
    </source>
</evidence>
<accession>A0ABZ1E4H4</accession>
<dbReference type="EMBL" id="CP135443">
    <property type="protein sequence ID" value="WRY34989.1"/>
    <property type="molecule type" value="Genomic_DNA"/>
</dbReference>
<name>A0ABZ1E4H4_9RHOB</name>
<dbReference type="RefSeq" id="WP_406721607.1">
    <property type="nucleotide sequence ID" value="NZ_CP135443.1"/>
</dbReference>
<evidence type="ECO:0008006" key="3">
    <source>
        <dbReference type="Google" id="ProtNLM"/>
    </source>
</evidence>
<organism evidence="1 2">
    <name type="scientific">Thioclava litoralis</name>
    <dbReference type="NCBI Taxonomy" id="3076557"/>
    <lineage>
        <taxon>Bacteria</taxon>
        <taxon>Pseudomonadati</taxon>
        <taxon>Pseudomonadota</taxon>
        <taxon>Alphaproteobacteria</taxon>
        <taxon>Rhodobacterales</taxon>
        <taxon>Paracoccaceae</taxon>
        <taxon>Thioclava</taxon>
    </lineage>
</organism>
<protein>
    <recommendedName>
        <fullName evidence="3">Nucleotidyltransferase</fullName>
    </recommendedName>
</protein>
<proteinExistence type="predicted"/>